<evidence type="ECO:0000313" key="3">
    <source>
        <dbReference type="EnsemblFungi" id="MAPG_11025T0"/>
    </source>
</evidence>
<feature type="signal peptide" evidence="1">
    <location>
        <begin position="1"/>
        <end position="22"/>
    </location>
</feature>
<dbReference type="Proteomes" id="UP000011715">
    <property type="component" value="Unassembled WGS sequence"/>
</dbReference>
<reference evidence="2" key="1">
    <citation type="submission" date="2010-05" db="EMBL/GenBank/DDBJ databases">
        <title>The Genome Sequence of Magnaporthe poae strain ATCC 64411.</title>
        <authorList>
            <consortium name="The Broad Institute Genome Sequencing Platform"/>
            <consortium name="Broad Institute Genome Sequencing Center for Infectious Disease"/>
            <person name="Ma L.-J."/>
            <person name="Dead R."/>
            <person name="Young S."/>
            <person name="Zeng Q."/>
            <person name="Koehrsen M."/>
            <person name="Alvarado L."/>
            <person name="Berlin A."/>
            <person name="Chapman S.B."/>
            <person name="Chen Z."/>
            <person name="Freedman E."/>
            <person name="Gellesch M."/>
            <person name="Goldberg J."/>
            <person name="Griggs A."/>
            <person name="Gujja S."/>
            <person name="Heilman E.R."/>
            <person name="Heiman D."/>
            <person name="Hepburn T."/>
            <person name="Howarth C."/>
            <person name="Jen D."/>
            <person name="Larson L."/>
            <person name="Mehta T."/>
            <person name="Neiman D."/>
            <person name="Pearson M."/>
            <person name="Roberts A."/>
            <person name="Saif S."/>
            <person name="Shea T."/>
            <person name="Shenoy N."/>
            <person name="Sisk P."/>
            <person name="Stolte C."/>
            <person name="Sykes S."/>
            <person name="Walk T."/>
            <person name="White J."/>
            <person name="Yandava C."/>
            <person name="Haas B."/>
            <person name="Nusbaum C."/>
            <person name="Birren B."/>
        </authorList>
    </citation>
    <scope>NUCLEOTIDE SEQUENCE</scope>
    <source>
        <strain evidence="2">ATCC 64411</strain>
    </source>
</reference>
<keyword evidence="1" id="KW-0732">Signal</keyword>
<dbReference type="EMBL" id="ADBL01002712">
    <property type="status" value="NOT_ANNOTATED_CDS"/>
    <property type="molecule type" value="Genomic_DNA"/>
</dbReference>
<dbReference type="EnsemblFungi" id="MAPG_11025T0">
    <property type="protein sequence ID" value="MAPG_11025T0"/>
    <property type="gene ID" value="MAPG_11025"/>
</dbReference>
<reference evidence="3" key="4">
    <citation type="journal article" date="2015" name="G3 (Bethesda)">
        <title>Genome sequences of three phytopathogenic species of the Magnaporthaceae family of fungi.</title>
        <authorList>
            <person name="Okagaki L.H."/>
            <person name="Nunes C.C."/>
            <person name="Sailsbery J."/>
            <person name="Clay B."/>
            <person name="Brown D."/>
            <person name="John T."/>
            <person name="Oh Y."/>
            <person name="Young N."/>
            <person name="Fitzgerald M."/>
            <person name="Haas B.J."/>
            <person name="Zeng Q."/>
            <person name="Young S."/>
            <person name="Adiconis X."/>
            <person name="Fan L."/>
            <person name="Levin J.Z."/>
            <person name="Mitchell T.K."/>
            <person name="Okubara P.A."/>
            <person name="Farman M.L."/>
            <person name="Kohn L.M."/>
            <person name="Birren B."/>
            <person name="Ma L.-J."/>
            <person name="Dean R.A."/>
        </authorList>
    </citation>
    <scope>NUCLEOTIDE SEQUENCE</scope>
    <source>
        <strain evidence="3">ATCC 64411 / 73-15</strain>
    </source>
</reference>
<dbReference type="OrthoDB" id="3915838at2759"/>
<sequence length="157" mass="17264">MRLRLLIQAAAAALPFIGMTAAKPEKIRGVRDPIYHLYLQAHPRNASLVVLGPEATAEQFDIAGTIRSTKTARYLNIGTDSTSYKTLTFDNSSRTDAWGLEGDTIITRQGSSLGRNLNFVVCRLEGSYWQIWLQTGSAMPNGNGCSNYQTIHLPCLC</sequence>
<proteinExistence type="predicted"/>
<dbReference type="VEuPathDB" id="FungiDB:MAPG_11025"/>
<dbReference type="EMBL" id="GL876979">
    <property type="protein sequence ID" value="KLU92078.1"/>
    <property type="molecule type" value="Genomic_DNA"/>
</dbReference>
<dbReference type="OMA" id="TCSNYQT"/>
<evidence type="ECO:0000313" key="2">
    <source>
        <dbReference type="EMBL" id="KLU92078.1"/>
    </source>
</evidence>
<keyword evidence="4" id="KW-1185">Reference proteome</keyword>
<accession>A0A0C4EE60</accession>
<evidence type="ECO:0000256" key="1">
    <source>
        <dbReference type="SAM" id="SignalP"/>
    </source>
</evidence>
<evidence type="ECO:0000313" key="4">
    <source>
        <dbReference type="Proteomes" id="UP000011715"/>
    </source>
</evidence>
<organism evidence="3 4">
    <name type="scientific">Magnaporthiopsis poae (strain ATCC 64411 / 73-15)</name>
    <name type="common">Kentucky bluegrass fungus</name>
    <name type="synonym">Magnaporthe poae</name>
    <dbReference type="NCBI Taxonomy" id="644358"/>
    <lineage>
        <taxon>Eukaryota</taxon>
        <taxon>Fungi</taxon>
        <taxon>Dikarya</taxon>
        <taxon>Ascomycota</taxon>
        <taxon>Pezizomycotina</taxon>
        <taxon>Sordariomycetes</taxon>
        <taxon>Sordariomycetidae</taxon>
        <taxon>Magnaporthales</taxon>
        <taxon>Magnaporthaceae</taxon>
        <taxon>Magnaporthiopsis</taxon>
    </lineage>
</organism>
<dbReference type="eggNOG" id="ENOG502S3TJ">
    <property type="taxonomic scope" value="Eukaryota"/>
</dbReference>
<reference evidence="3" key="5">
    <citation type="submission" date="2015-06" db="UniProtKB">
        <authorList>
            <consortium name="EnsemblFungi"/>
        </authorList>
    </citation>
    <scope>IDENTIFICATION</scope>
    <source>
        <strain evidence="3">ATCC 64411</strain>
    </source>
</reference>
<reference evidence="4" key="2">
    <citation type="submission" date="2010-05" db="EMBL/GenBank/DDBJ databases">
        <title>The genome sequence of Magnaporthe poae strain ATCC 64411.</title>
        <authorList>
            <person name="Ma L.-J."/>
            <person name="Dead R."/>
            <person name="Young S."/>
            <person name="Zeng Q."/>
            <person name="Koehrsen M."/>
            <person name="Alvarado L."/>
            <person name="Berlin A."/>
            <person name="Chapman S.B."/>
            <person name="Chen Z."/>
            <person name="Freedman E."/>
            <person name="Gellesch M."/>
            <person name="Goldberg J."/>
            <person name="Griggs A."/>
            <person name="Gujja S."/>
            <person name="Heilman E.R."/>
            <person name="Heiman D."/>
            <person name="Hepburn T."/>
            <person name="Howarth C."/>
            <person name="Jen D."/>
            <person name="Larson L."/>
            <person name="Mehta T."/>
            <person name="Neiman D."/>
            <person name="Pearson M."/>
            <person name="Roberts A."/>
            <person name="Saif S."/>
            <person name="Shea T."/>
            <person name="Shenoy N."/>
            <person name="Sisk P."/>
            <person name="Stolte C."/>
            <person name="Sykes S."/>
            <person name="Walk T."/>
            <person name="White J."/>
            <person name="Yandava C."/>
            <person name="Haas B."/>
            <person name="Nusbaum C."/>
            <person name="Birren B."/>
        </authorList>
    </citation>
    <scope>NUCLEOTIDE SEQUENCE [LARGE SCALE GENOMIC DNA]</scope>
    <source>
        <strain evidence="4">ATCC 64411 / 73-15</strain>
    </source>
</reference>
<protein>
    <submittedName>
        <fullName evidence="2 3">Uncharacterized protein</fullName>
    </submittedName>
</protein>
<feature type="chain" id="PRO_5009386128" evidence="1">
    <location>
        <begin position="23"/>
        <end position="157"/>
    </location>
</feature>
<reference evidence="2" key="3">
    <citation type="submission" date="2011-03" db="EMBL/GenBank/DDBJ databases">
        <title>Annotation of Magnaporthe poae ATCC 64411.</title>
        <authorList>
            <person name="Ma L.-J."/>
            <person name="Dead R."/>
            <person name="Young S.K."/>
            <person name="Zeng Q."/>
            <person name="Gargeya S."/>
            <person name="Fitzgerald M."/>
            <person name="Haas B."/>
            <person name="Abouelleil A."/>
            <person name="Alvarado L."/>
            <person name="Arachchi H.M."/>
            <person name="Berlin A."/>
            <person name="Brown A."/>
            <person name="Chapman S.B."/>
            <person name="Chen Z."/>
            <person name="Dunbar C."/>
            <person name="Freedman E."/>
            <person name="Gearin G."/>
            <person name="Gellesch M."/>
            <person name="Goldberg J."/>
            <person name="Griggs A."/>
            <person name="Gujja S."/>
            <person name="Heiman D."/>
            <person name="Howarth C."/>
            <person name="Larson L."/>
            <person name="Lui A."/>
            <person name="MacDonald P.J.P."/>
            <person name="Mehta T."/>
            <person name="Montmayeur A."/>
            <person name="Murphy C."/>
            <person name="Neiman D."/>
            <person name="Pearson M."/>
            <person name="Priest M."/>
            <person name="Roberts A."/>
            <person name="Saif S."/>
            <person name="Shea T."/>
            <person name="Shenoy N."/>
            <person name="Sisk P."/>
            <person name="Stolte C."/>
            <person name="Sykes S."/>
            <person name="Yandava C."/>
            <person name="Wortman J."/>
            <person name="Nusbaum C."/>
            <person name="Birren B."/>
        </authorList>
    </citation>
    <scope>NUCLEOTIDE SEQUENCE</scope>
    <source>
        <strain evidence="2">ATCC 64411</strain>
    </source>
</reference>
<gene>
    <name evidence="2" type="ORF">MAPG_11025</name>
</gene>
<name>A0A0C4EE60_MAGP6</name>
<dbReference type="AlphaFoldDB" id="A0A0C4EE60"/>